<dbReference type="PIRSF" id="PIRSF000243">
    <property type="entry name" value="Cyt_c552"/>
    <property type="match status" value="1"/>
</dbReference>
<dbReference type="EMBL" id="ACJM01000009">
    <property type="protein sequence ID" value="EEG77157.1"/>
    <property type="molecule type" value="Genomic_DNA"/>
</dbReference>
<keyword evidence="8 13" id="KW-0560">Oxidoreductase</keyword>
<evidence type="ECO:0000256" key="10">
    <source>
        <dbReference type="ARBA" id="ARBA00049131"/>
    </source>
</evidence>
<dbReference type="GO" id="GO:0020037">
    <property type="term" value="F:heme binding"/>
    <property type="evidence" value="ECO:0007669"/>
    <property type="project" value="TreeGrafter"/>
</dbReference>
<dbReference type="Pfam" id="PF02335">
    <property type="entry name" value="Cytochrom_C552"/>
    <property type="match status" value="1"/>
</dbReference>
<keyword evidence="11" id="KW-0472">Membrane</keyword>
<keyword evidence="14" id="KW-1185">Reference proteome</keyword>
<dbReference type="RefSeq" id="WP_008516911.1">
    <property type="nucleotide sequence ID" value="NZ_ACJM01000009.1"/>
</dbReference>
<dbReference type="Proteomes" id="UP000006443">
    <property type="component" value="Unassembled WGS sequence"/>
</dbReference>
<dbReference type="eggNOG" id="COG3303">
    <property type="taxonomic scope" value="Bacteria"/>
</dbReference>
<evidence type="ECO:0000256" key="3">
    <source>
        <dbReference type="ARBA" id="ARBA00011887"/>
    </source>
</evidence>
<dbReference type="InterPro" id="IPR003321">
    <property type="entry name" value="Cyt_c552"/>
</dbReference>
<comment type="similarity">
    <text evidence="2">Belongs to the cytochrome c-552 family.</text>
</comment>
<keyword evidence="11" id="KW-0812">Transmembrane</keyword>
<dbReference type="STRING" id="555088.DealDRAFT_1910"/>
<dbReference type="SUPFAM" id="SSF48695">
    <property type="entry name" value="Multiheme cytochromes"/>
    <property type="match status" value="2"/>
</dbReference>
<keyword evidence="9" id="KW-0408">Iron</keyword>
<dbReference type="Gene3D" id="1.10.287.3080">
    <property type="match status" value="1"/>
</dbReference>
<name>C0GHF1_DETAL</name>
<sequence length="476" mass="52755">MGTRIATVVLFMFLFAAPAFAQGENCTQCHDDVAGPYQQGPHSDMDCSLCHENGEAHAASPAEAPGVSVEAEICGDCHEPQYNTYVTGEDADQTPQKQEQYPLLRRLLAGHPFAEDYREPRSHINMLTDFVETSRPRSALCMFCKSSDVYWQWQDTISYESNTGELMDAGVIVNPITCVQCHNPHTAELRVVQPALTEALERMPEEHPGKEDPLQTLVCAQCHVNYNFNPGAQSVEFPYVKVAEMPDYIASTDIWRETGTGGWEHPDAGTMLYKVQHPETEMYWDSIHHNLGLSCADCHMPKTTENGQTFTLHWLASPLNHLEPSCLGCHNESEEELEARVREVQETVYSLNQTVMSTMDGALDSLAAAGEAAGVNEDTLAEARENYFQAHLFWEWYAAENSAGFHNSSEAQETLERALAYAEDARDLAVAAQDGQPPNGAPPADDVPAEDRFPVLPFLVGLAIVAGAIIYFIKRR</sequence>
<evidence type="ECO:0000256" key="7">
    <source>
        <dbReference type="ARBA" id="ARBA00022837"/>
    </source>
</evidence>
<evidence type="ECO:0000313" key="13">
    <source>
        <dbReference type="EMBL" id="EEG77157.1"/>
    </source>
</evidence>
<evidence type="ECO:0000313" key="14">
    <source>
        <dbReference type="Proteomes" id="UP000006443"/>
    </source>
</evidence>
<evidence type="ECO:0000256" key="1">
    <source>
        <dbReference type="ARBA" id="ARBA00004196"/>
    </source>
</evidence>
<organism evidence="13 14">
    <name type="scientific">Dethiobacter alkaliphilus AHT 1</name>
    <dbReference type="NCBI Taxonomy" id="555088"/>
    <lineage>
        <taxon>Bacteria</taxon>
        <taxon>Bacillati</taxon>
        <taxon>Bacillota</taxon>
        <taxon>Dethiobacteria</taxon>
        <taxon>Dethiobacterales</taxon>
        <taxon>Dethiobacteraceae</taxon>
        <taxon>Dethiobacter</taxon>
    </lineage>
</organism>
<evidence type="ECO:0000256" key="4">
    <source>
        <dbReference type="ARBA" id="ARBA00022617"/>
    </source>
</evidence>
<dbReference type="GO" id="GO:0042279">
    <property type="term" value="F:nitrite reductase (cytochrome, ammonia-forming) activity"/>
    <property type="evidence" value="ECO:0007669"/>
    <property type="project" value="UniProtKB-EC"/>
</dbReference>
<evidence type="ECO:0000256" key="12">
    <source>
        <dbReference type="SAM" id="SignalP"/>
    </source>
</evidence>
<feature type="chain" id="PRO_5002897081" description="nitrite reductase (cytochrome; ammonia-forming)" evidence="12">
    <location>
        <begin position="22"/>
        <end position="476"/>
    </location>
</feature>
<protein>
    <recommendedName>
        <fullName evidence="3">nitrite reductase (cytochrome; ammonia-forming)</fullName>
        <ecNumber evidence="3">1.7.2.2</ecNumber>
    </recommendedName>
</protein>
<evidence type="ECO:0000256" key="5">
    <source>
        <dbReference type="ARBA" id="ARBA00022723"/>
    </source>
</evidence>
<dbReference type="GO" id="GO:0046872">
    <property type="term" value="F:metal ion binding"/>
    <property type="evidence" value="ECO:0007669"/>
    <property type="project" value="UniProtKB-KW"/>
</dbReference>
<gene>
    <name evidence="13" type="ORF">DealDRAFT_1910</name>
</gene>
<evidence type="ECO:0000256" key="2">
    <source>
        <dbReference type="ARBA" id="ARBA00009288"/>
    </source>
</evidence>
<dbReference type="GO" id="GO:0030288">
    <property type="term" value="C:outer membrane-bounded periplasmic space"/>
    <property type="evidence" value="ECO:0007669"/>
    <property type="project" value="TreeGrafter"/>
</dbReference>
<dbReference type="CDD" id="cd00548">
    <property type="entry name" value="NrfA-like"/>
    <property type="match status" value="1"/>
</dbReference>
<dbReference type="EC" id="1.7.2.2" evidence="3"/>
<evidence type="ECO:0000256" key="8">
    <source>
        <dbReference type="ARBA" id="ARBA00023002"/>
    </source>
</evidence>
<dbReference type="AlphaFoldDB" id="C0GHF1"/>
<feature type="transmembrane region" description="Helical" evidence="11">
    <location>
        <begin position="455"/>
        <end position="473"/>
    </location>
</feature>
<dbReference type="Gene3D" id="1.10.1130.10">
    <property type="entry name" value="Flavocytochrome C3, Chain A"/>
    <property type="match status" value="1"/>
</dbReference>
<comment type="catalytic activity">
    <reaction evidence="10">
        <text>6 Fe(III)-[cytochrome c] + NH4(+) + 2 H2O = 6 Fe(II)-[cytochrome c] + nitrite + 8 H(+)</text>
        <dbReference type="Rhea" id="RHEA:13089"/>
        <dbReference type="Rhea" id="RHEA-COMP:10350"/>
        <dbReference type="Rhea" id="RHEA-COMP:14399"/>
        <dbReference type="ChEBI" id="CHEBI:15377"/>
        <dbReference type="ChEBI" id="CHEBI:15378"/>
        <dbReference type="ChEBI" id="CHEBI:16301"/>
        <dbReference type="ChEBI" id="CHEBI:28938"/>
        <dbReference type="ChEBI" id="CHEBI:29033"/>
        <dbReference type="ChEBI" id="CHEBI:29034"/>
        <dbReference type="EC" id="1.7.2.2"/>
    </reaction>
</comment>
<keyword evidence="11" id="KW-1133">Transmembrane helix</keyword>
<evidence type="ECO:0000256" key="11">
    <source>
        <dbReference type="SAM" id="Phobius"/>
    </source>
</evidence>
<comment type="caution">
    <text evidence="13">The sequence shown here is derived from an EMBL/GenBank/DDBJ whole genome shotgun (WGS) entry which is preliminary data.</text>
</comment>
<dbReference type="PANTHER" id="PTHR30633:SF0">
    <property type="entry name" value="CYTOCHROME C-552"/>
    <property type="match status" value="1"/>
</dbReference>
<dbReference type="PANTHER" id="PTHR30633">
    <property type="entry name" value="CYTOCHROME C-552 RESPIRATORY NITRITE REDUCTASE"/>
    <property type="match status" value="1"/>
</dbReference>
<comment type="subcellular location">
    <subcellularLocation>
        <location evidence="1">Cell envelope</location>
    </subcellularLocation>
</comment>
<evidence type="ECO:0000256" key="9">
    <source>
        <dbReference type="ARBA" id="ARBA00023004"/>
    </source>
</evidence>
<feature type="signal peptide" evidence="12">
    <location>
        <begin position="1"/>
        <end position="21"/>
    </location>
</feature>
<reference evidence="13 14" key="1">
    <citation type="submission" date="2009-02" db="EMBL/GenBank/DDBJ databases">
        <title>Sequencing of the draft genome and assembly of Dethiobacter alkaliphilus AHT 1.</title>
        <authorList>
            <consortium name="US DOE Joint Genome Institute (JGI-PGF)"/>
            <person name="Lucas S."/>
            <person name="Copeland A."/>
            <person name="Lapidus A."/>
            <person name="Glavina del Rio T."/>
            <person name="Dalin E."/>
            <person name="Tice H."/>
            <person name="Bruce D."/>
            <person name="Goodwin L."/>
            <person name="Pitluck S."/>
            <person name="Larimer F."/>
            <person name="Land M.L."/>
            <person name="Hauser L."/>
            <person name="Muyzer G."/>
        </authorList>
    </citation>
    <scope>NUCLEOTIDE SEQUENCE [LARGE SCALE GENOMIC DNA]</scope>
    <source>
        <strain evidence="13 14">AHT 1</strain>
    </source>
</reference>
<accession>C0GHF1</accession>
<evidence type="ECO:0000256" key="6">
    <source>
        <dbReference type="ARBA" id="ARBA00022729"/>
    </source>
</evidence>
<proteinExistence type="inferred from homology"/>
<dbReference type="Gene3D" id="1.20.140.10">
    <property type="entry name" value="Butyryl-CoA Dehydrogenase, subunit A, domain 3"/>
    <property type="match status" value="1"/>
</dbReference>
<keyword evidence="7" id="KW-0106">Calcium</keyword>
<keyword evidence="4" id="KW-0349">Heme</keyword>
<dbReference type="InterPro" id="IPR036280">
    <property type="entry name" value="Multihaem_cyt_sf"/>
</dbReference>
<dbReference type="GO" id="GO:0019645">
    <property type="term" value="P:anaerobic electron transport chain"/>
    <property type="evidence" value="ECO:0007669"/>
    <property type="project" value="TreeGrafter"/>
</dbReference>
<keyword evidence="6 12" id="KW-0732">Signal</keyword>
<keyword evidence="5" id="KW-0479">Metal-binding</keyword>